<name>A0AAN9IK19_CROPI</name>
<protein>
    <submittedName>
        <fullName evidence="1">Uncharacterized protein</fullName>
    </submittedName>
</protein>
<sequence>MPMSHLCQVSTCERIKNKSHRSIPLSVEHTYLLGIQLPIVETTTSMSPPSVEVTRHRRSRDVAKCSFDLPSGKRQKVDEPLSDLTDEIEEGLLRALRILTGVLFPKILYVPGPVVPLDPSIEEEEFFQGQCHEDLGMFENAILVDLDKEYEEVELQDLSDDESFSSITSTP</sequence>
<evidence type="ECO:0000313" key="2">
    <source>
        <dbReference type="Proteomes" id="UP001372338"/>
    </source>
</evidence>
<comment type="caution">
    <text evidence="1">The sequence shown here is derived from an EMBL/GenBank/DDBJ whole genome shotgun (WGS) entry which is preliminary data.</text>
</comment>
<reference evidence="1 2" key="1">
    <citation type="submission" date="2024-01" db="EMBL/GenBank/DDBJ databases">
        <title>The genomes of 5 underutilized Papilionoideae crops provide insights into root nodulation and disease resistanc.</title>
        <authorList>
            <person name="Yuan L."/>
        </authorList>
    </citation>
    <scope>NUCLEOTIDE SEQUENCE [LARGE SCALE GENOMIC DNA]</scope>
    <source>
        <strain evidence="1">ZHUSHIDOU_FW_LH</strain>
        <tissue evidence="1">Leaf</tissue>
    </source>
</reference>
<accession>A0AAN9IK19</accession>
<organism evidence="1 2">
    <name type="scientific">Crotalaria pallida</name>
    <name type="common">Smooth rattlebox</name>
    <name type="synonym">Crotalaria striata</name>
    <dbReference type="NCBI Taxonomy" id="3830"/>
    <lineage>
        <taxon>Eukaryota</taxon>
        <taxon>Viridiplantae</taxon>
        <taxon>Streptophyta</taxon>
        <taxon>Embryophyta</taxon>
        <taxon>Tracheophyta</taxon>
        <taxon>Spermatophyta</taxon>
        <taxon>Magnoliopsida</taxon>
        <taxon>eudicotyledons</taxon>
        <taxon>Gunneridae</taxon>
        <taxon>Pentapetalae</taxon>
        <taxon>rosids</taxon>
        <taxon>fabids</taxon>
        <taxon>Fabales</taxon>
        <taxon>Fabaceae</taxon>
        <taxon>Papilionoideae</taxon>
        <taxon>50 kb inversion clade</taxon>
        <taxon>genistoids sensu lato</taxon>
        <taxon>core genistoids</taxon>
        <taxon>Crotalarieae</taxon>
        <taxon>Crotalaria</taxon>
    </lineage>
</organism>
<gene>
    <name evidence="1" type="ORF">RIF29_10404</name>
</gene>
<dbReference type="EMBL" id="JAYWIO010000002">
    <property type="protein sequence ID" value="KAK7281979.1"/>
    <property type="molecule type" value="Genomic_DNA"/>
</dbReference>
<evidence type="ECO:0000313" key="1">
    <source>
        <dbReference type="EMBL" id="KAK7281979.1"/>
    </source>
</evidence>
<dbReference type="AlphaFoldDB" id="A0AAN9IK19"/>
<keyword evidence="2" id="KW-1185">Reference proteome</keyword>
<dbReference type="Proteomes" id="UP001372338">
    <property type="component" value="Unassembled WGS sequence"/>
</dbReference>
<proteinExistence type="predicted"/>